<dbReference type="GO" id="GO:0020037">
    <property type="term" value="F:heme binding"/>
    <property type="evidence" value="ECO:0007669"/>
    <property type="project" value="InterPro"/>
</dbReference>
<organism evidence="1 2">
    <name type="scientific">Hebeloma cylindrosporum</name>
    <dbReference type="NCBI Taxonomy" id="76867"/>
    <lineage>
        <taxon>Eukaryota</taxon>
        <taxon>Fungi</taxon>
        <taxon>Dikarya</taxon>
        <taxon>Basidiomycota</taxon>
        <taxon>Agaricomycotina</taxon>
        <taxon>Agaricomycetes</taxon>
        <taxon>Agaricomycetidae</taxon>
        <taxon>Agaricales</taxon>
        <taxon>Agaricineae</taxon>
        <taxon>Hymenogastraceae</taxon>
        <taxon>Hebeloma</taxon>
    </lineage>
</organism>
<dbReference type="GO" id="GO:0005506">
    <property type="term" value="F:iron ion binding"/>
    <property type="evidence" value="ECO:0007669"/>
    <property type="project" value="InterPro"/>
</dbReference>
<protein>
    <submittedName>
        <fullName evidence="1">Uncharacterized protein</fullName>
    </submittedName>
</protein>
<feature type="non-terminal residue" evidence="1">
    <location>
        <position position="1"/>
    </location>
</feature>
<name>A0A0C3CSI8_HEBCY</name>
<dbReference type="GO" id="GO:0004497">
    <property type="term" value="F:monooxygenase activity"/>
    <property type="evidence" value="ECO:0007669"/>
    <property type="project" value="InterPro"/>
</dbReference>
<dbReference type="GO" id="GO:0016705">
    <property type="term" value="F:oxidoreductase activity, acting on paired donors, with incorporation or reduction of molecular oxygen"/>
    <property type="evidence" value="ECO:0007669"/>
    <property type="project" value="InterPro"/>
</dbReference>
<dbReference type="Proteomes" id="UP000053424">
    <property type="component" value="Unassembled WGS sequence"/>
</dbReference>
<reference evidence="1 2" key="1">
    <citation type="submission" date="2014-04" db="EMBL/GenBank/DDBJ databases">
        <authorList>
            <consortium name="DOE Joint Genome Institute"/>
            <person name="Kuo A."/>
            <person name="Gay G."/>
            <person name="Dore J."/>
            <person name="Kohler A."/>
            <person name="Nagy L.G."/>
            <person name="Floudas D."/>
            <person name="Copeland A."/>
            <person name="Barry K.W."/>
            <person name="Cichocki N."/>
            <person name="Veneault-Fourrey C."/>
            <person name="LaButti K."/>
            <person name="Lindquist E.A."/>
            <person name="Lipzen A."/>
            <person name="Lundell T."/>
            <person name="Morin E."/>
            <person name="Murat C."/>
            <person name="Sun H."/>
            <person name="Tunlid A."/>
            <person name="Henrissat B."/>
            <person name="Grigoriev I.V."/>
            <person name="Hibbett D.S."/>
            <person name="Martin F."/>
            <person name="Nordberg H.P."/>
            <person name="Cantor M.N."/>
            <person name="Hua S.X."/>
        </authorList>
    </citation>
    <scope>NUCLEOTIDE SEQUENCE [LARGE SCALE GENOMIC DNA]</scope>
    <source>
        <strain evidence="2">h7</strain>
    </source>
</reference>
<dbReference type="STRING" id="686832.A0A0C3CSI8"/>
<dbReference type="EMBL" id="KN831770">
    <property type="protein sequence ID" value="KIM46876.1"/>
    <property type="molecule type" value="Genomic_DNA"/>
</dbReference>
<proteinExistence type="predicted"/>
<dbReference type="InterPro" id="IPR036396">
    <property type="entry name" value="Cyt_P450_sf"/>
</dbReference>
<dbReference type="OrthoDB" id="1055148at2759"/>
<dbReference type="SUPFAM" id="SSF48264">
    <property type="entry name" value="Cytochrome P450"/>
    <property type="match status" value="1"/>
</dbReference>
<dbReference type="HOGENOM" id="CLU_1237585_0_0_1"/>
<sequence>MVVVVSGETARQTFFTAKGLDLTEGFKILSGAIPMVRGVTSDLQTRRIHLIHKRLSNVQRNAPLSSLIPQLLEDARKMMENWGSFGQLDPFENVYELVFQLTIRSLSCTEISEDPALVARLKKLYDTLDTGTTPATVLLPWLPTSAMIKKLWATKEIYGIVMQAIKPKLLSRTSGSSSFQTRYSCFTTEWYSSRSSMMLLIHQNWLRRSLGYYYEYLKPLKEIC</sequence>
<dbReference type="AlphaFoldDB" id="A0A0C3CSI8"/>
<accession>A0A0C3CSI8</accession>
<keyword evidence="2" id="KW-1185">Reference proteome</keyword>
<dbReference type="Gene3D" id="1.10.630.10">
    <property type="entry name" value="Cytochrome P450"/>
    <property type="match status" value="1"/>
</dbReference>
<reference evidence="2" key="2">
    <citation type="submission" date="2015-01" db="EMBL/GenBank/DDBJ databases">
        <title>Evolutionary Origins and Diversification of the Mycorrhizal Mutualists.</title>
        <authorList>
            <consortium name="DOE Joint Genome Institute"/>
            <consortium name="Mycorrhizal Genomics Consortium"/>
            <person name="Kohler A."/>
            <person name="Kuo A."/>
            <person name="Nagy L.G."/>
            <person name="Floudas D."/>
            <person name="Copeland A."/>
            <person name="Barry K.W."/>
            <person name="Cichocki N."/>
            <person name="Veneault-Fourrey C."/>
            <person name="LaButti K."/>
            <person name="Lindquist E.A."/>
            <person name="Lipzen A."/>
            <person name="Lundell T."/>
            <person name="Morin E."/>
            <person name="Murat C."/>
            <person name="Riley R."/>
            <person name="Ohm R."/>
            <person name="Sun H."/>
            <person name="Tunlid A."/>
            <person name="Henrissat B."/>
            <person name="Grigoriev I.V."/>
            <person name="Hibbett D.S."/>
            <person name="Martin F."/>
        </authorList>
    </citation>
    <scope>NUCLEOTIDE SEQUENCE [LARGE SCALE GENOMIC DNA]</scope>
    <source>
        <strain evidence="2">h7</strain>
    </source>
</reference>
<evidence type="ECO:0000313" key="1">
    <source>
        <dbReference type="EMBL" id="KIM46876.1"/>
    </source>
</evidence>
<evidence type="ECO:0000313" key="2">
    <source>
        <dbReference type="Proteomes" id="UP000053424"/>
    </source>
</evidence>
<gene>
    <name evidence="1" type="ORF">M413DRAFT_440450</name>
</gene>